<dbReference type="EC" id="7.1.1.1" evidence="2"/>
<gene>
    <name evidence="10" type="ORF">F5544_39185</name>
</gene>
<protein>
    <recommendedName>
        <fullName evidence="2">proton-translocating NAD(P)(+) transhydrogenase</fullName>
        <ecNumber evidence="2">7.1.1.1</ecNumber>
    </recommendedName>
</protein>
<dbReference type="InterPro" id="IPR007886">
    <property type="entry name" value="AlaDH/PNT_N"/>
</dbReference>
<accession>A0A6G9YR31</accession>
<dbReference type="SMART" id="SM01002">
    <property type="entry name" value="AlaDh_PNT_C"/>
    <property type="match status" value="1"/>
</dbReference>
<dbReference type="PANTHER" id="PTHR10160:SF19">
    <property type="entry name" value="PROTON-TRANSLOCATING NAD(P)(+) TRANSHYDROGENASE"/>
    <property type="match status" value="1"/>
</dbReference>
<dbReference type="SMART" id="SM01003">
    <property type="entry name" value="AlaDh_PNT_N"/>
    <property type="match status" value="1"/>
</dbReference>
<evidence type="ECO:0000256" key="2">
    <source>
        <dbReference type="ARBA" id="ARBA00012943"/>
    </source>
</evidence>
<organism evidence="10 11">
    <name type="scientific">Nocardia arthritidis</name>
    <dbReference type="NCBI Taxonomy" id="228602"/>
    <lineage>
        <taxon>Bacteria</taxon>
        <taxon>Bacillati</taxon>
        <taxon>Actinomycetota</taxon>
        <taxon>Actinomycetes</taxon>
        <taxon>Mycobacteriales</taxon>
        <taxon>Nocardiaceae</taxon>
        <taxon>Nocardia</taxon>
    </lineage>
</organism>
<name>A0A6G9YR31_9NOCA</name>
<feature type="domain" description="Alanine dehydrogenase/pyridine nucleotide transhydrogenase N-terminal" evidence="9">
    <location>
        <begin position="4"/>
        <end position="136"/>
    </location>
</feature>
<dbReference type="GO" id="GO:0008750">
    <property type="term" value="F:proton-translocating NAD(P)+ transhydrogenase activity"/>
    <property type="evidence" value="ECO:0007669"/>
    <property type="project" value="UniProtKB-EC"/>
</dbReference>
<sequence length="316" mass="33049">MIAGVVRETAKAERRVALTPDGVRRLVAAGHRLMVEHDAGHGVEIADAEYRAAGADLVDRAELYGVSDLVAWVKPPAYQLDSLVRPHMTLVGFQDPIHRAARIDELRARGVTSVGFEAVAHDRPDIDALSAMSRIAGEIAYGQARQLVSVSGPIRALIIGCGQAGLSAIGTAVRSGDAAVAVGNRPEQADAAIRLGAKRFLANPDGDPEVLRRQLAAEPPDLVFCAAVHRGSRGPVLLDAATLDTMAAGTVIVDLVGKSGGNCVATVPDRTVTLPNGVIVTHRSNYPADRPSAASAAYSAAMAAMILELDRRAATE</sequence>
<evidence type="ECO:0000256" key="7">
    <source>
        <dbReference type="ARBA" id="ARBA00048202"/>
    </source>
</evidence>
<dbReference type="Proteomes" id="UP000503540">
    <property type="component" value="Chromosome"/>
</dbReference>
<dbReference type="PANTHER" id="PTHR10160">
    <property type="entry name" value="NAD(P) TRANSHYDROGENASE"/>
    <property type="match status" value="1"/>
</dbReference>
<keyword evidence="3" id="KW-0547">Nucleotide-binding</keyword>
<evidence type="ECO:0000259" key="8">
    <source>
        <dbReference type="SMART" id="SM01002"/>
    </source>
</evidence>
<reference evidence="10 11" key="1">
    <citation type="journal article" date="2019" name="ACS Chem. Biol.">
        <title>Identification and Mobilization of a Cryptic Antibiotic Biosynthesis Gene Locus from a Human-Pathogenic Nocardia Isolate.</title>
        <authorList>
            <person name="Herisse M."/>
            <person name="Ishida K."/>
            <person name="Porter J.L."/>
            <person name="Howden B."/>
            <person name="Hertweck C."/>
            <person name="Stinear T.P."/>
            <person name="Pidot S.J."/>
        </authorList>
    </citation>
    <scope>NUCLEOTIDE SEQUENCE [LARGE SCALE GENOMIC DNA]</scope>
    <source>
        <strain evidence="10 11">AUSMDU00012717</strain>
    </source>
</reference>
<dbReference type="KEGG" id="nah:F5544_39185"/>
<evidence type="ECO:0000259" key="9">
    <source>
        <dbReference type="SMART" id="SM01003"/>
    </source>
</evidence>
<dbReference type="Pfam" id="PF05222">
    <property type="entry name" value="AlaDh_PNT_N"/>
    <property type="match status" value="1"/>
</dbReference>
<feature type="domain" description="Alanine dehydrogenase/pyridine nucleotide transhydrogenase NAD(H)-binding" evidence="8">
    <location>
        <begin position="136"/>
        <end position="282"/>
    </location>
</feature>
<dbReference type="Pfam" id="PF01262">
    <property type="entry name" value="AlaDh_PNT_C"/>
    <property type="match status" value="1"/>
</dbReference>
<evidence type="ECO:0000313" key="10">
    <source>
        <dbReference type="EMBL" id="QIS15658.1"/>
    </source>
</evidence>
<comment type="function">
    <text evidence="1">The transhydrogenation between NADH and NADP is coupled to respiration and ATP hydrolysis and functions as a proton pump across the membrane.</text>
</comment>
<dbReference type="GO" id="GO:0050661">
    <property type="term" value="F:NADP binding"/>
    <property type="evidence" value="ECO:0007669"/>
    <property type="project" value="TreeGrafter"/>
</dbReference>
<evidence type="ECO:0000256" key="6">
    <source>
        <dbReference type="ARBA" id="ARBA00023027"/>
    </source>
</evidence>
<dbReference type="Gene3D" id="3.40.50.720">
    <property type="entry name" value="NAD(P)-binding Rossmann-like Domain"/>
    <property type="match status" value="2"/>
</dbReference>
<evidence type="ECO:0000313" key="11">
    <source>
        <dbReference type="Proteomes" id="UP000503540"/>
    </source>
</evidence>
<dbReference type="GO" id="GO:0006740">
    <property type="term" value="P:NADPH regeneration"/>
    <property type="evidence" value="ECO:0007669"/>
    <property type="project" value="TreeGrafter"/>
</dbReference>
<dbReference type="InterPro" id="IPR007698">
    <property type="entry name" value="AlaDH/PNT_NAD(H)-bd"/>
</dbReference>
<comment type="catalytic activity">
    <reaction evidence="7">
        <text>NAD(+) + NADPH + H(+)(in) = NADH + NADP(+) + H(+)(out)</text>
        <dbReference type="Rhea" id="RHEA:47992"/>
        <dbReference type="ChEBI" id="CHEBI:15378"/>
        <dbReference type="ChEBI" id="CHEBI:57540"/>
        <dbReference type="ChEBI" id="CHEBI:57783"/>
        <dbReference type="ChEBI" id="CHEBI:57945"/>
        <dbReference type="ChEBI" id="CHEBI:58349"/>
        <dbReference type="EC" id="7.1.1.1"/>
    </reaction>
</comment>
<keyword evidence="6" id="KW-0520">NAD</keyword>
<dbReference type="SUPFAM" id="SSF51735">
    <property type="entry name" value="NAD(P)-binding Rossmann-fold domains"/>
    <property type="match status" value="1"/>
</dbReference>
<dbReference type="InterPro" id="IPR036291">
    <property type="entry name" value="NAD(P)-bd_dom_sf"/>
</dbReference>
<evidence type="ECO:0000256" key="1">
    <source>
        <dbReference type="ARBA" id="ARBA00003943"/>
    </source>
</evidence>
<keyword evidence="5" id="KW-1278">Translocase</keyword>
<dbReference type="AlphaFoldDB" id="A0A6G9YR31"/>
<proteinExistence type="predicted"/>
<keyword evidence="11" id="KW-1185">Reference proteome</keyword>
<evidence type="ECO:0000256" key="5">
    <source>
        <dbReference type="ARBA" id="ARBA00022967"/>
    </source>
</evidence>
<dbReference type="RefSeq" id="WP_167477865.1">
    <property type="nucleotide sequence ID" value="NZ_CP046172.1"/>
</dbReference>
<dbReference type="SUPFAM" id="SSF52283">
    <property type="entry name" value="Formate/glycerate dehydrogenase catalytic domain-like"/>
    <property type="match status" value="1"/>
</dbReference>
<keyword evidence="4" id="KW-0521">NADP</keyword>
<evidence type="ECO:0000256" key="4">
    <source>
        <dbReference type="ARBA" id="ARBA00022857"/>
    </source>
</evidence>
<dbReference type="EMBL" id="CP046172">
    <property type="protein sequence ID" value="QIS15658.1"/>
    <property type="molecule type" value="Genomic_DNA"/>
</dbReference>
<evidence type="ECO:0000256" key="3">
    <source>
        <dbReference type="ARBA" id="ARBA00022741"/>
    </source>
</evidence>